<keyword evidence="6" id="KW-0175">Coiled coil</keyword>
<proteinExistence type="predicted"/>
<feature type="region of interest" description="Disordered" evidence="7">
    <location>
        <begin position="109"/>
        <end position="195"/>
    </location>
</feature>
<keyword evidence="9" id="KW-1185">Reference proteome</keyword>
<protein>
    <recommendedName>
        <fullName evidence="8">THAP-type domain-containing protein</fullName>
    </recommendedName>
</protein>
<accession>A0AAJ7IVD8</accession>
<evidence type="ECO:0000256" key="3">
    <source>
        <dbReference type="ARBA" id="ARBA00022833"/>
    </source>
</evidence>
<sequence>MVNYCIVPGCKTNRRNEIKLPVFQFPKDPVLKEEWKKVMGIENLNDKQHRVCQKHFAQEDVITHTNFFDSSGNIIATLPSKIPRLKKNAKPCFIQISAEEEAAIISRNSKNWDTDSSNKKKKKNNNNNNNNNNNETTSENDNASHGQEANTSTSNDEETNNESDTRHEEENLTRHEEENAASPEEESTEHETENNSVRNNFLNLCRSFKEVILPENCYLNFSTEKEHIALFEICIVESNERSNTMVKRSLNIHNNSEIHYSVGNKAIEPEWFNLKSKVENVNELELCFQQFFTMYVCEGIADLKDVDLVKEKISYTDSLGVLRHQRCRLLSANEKCNTCARVRKTISQKKLRMSKRNVGGTEAGGGGWDSSNPEAANQDSLHAWKRTVRAQRKAIYRAKSKIKKLKSEMDKIKTNIKNVNLNDLLENCVKNKIPDVQKVLIQEIVSLAKSKNQNGHRYNESWVTLCLLLHIRSPKEYRHMRNINLLPLPCERTIRKYLSLTRANRDT</sequence>
<evidence type="ECO:0000256" key="2">
    <source>
        <dbReference type="ARBA" id="ARBA00022771"/>
    </source>
</evidence>
<dbReference type="Pfam" id="PF05485">
    <property type="entry name" value="THAP"/>
    <property type="match status" value="1"/>
</dbReference>
<feature type="coiled-coil region" evidence="6">
    <location>
        <begin position="395"/>
        <end position="422"/>
    </location>
</feature>
<evidence type="ECO:0000256" key="1">
    <source>
        <dbReference type="ARBA" id="ARBA00022723"/>
    </source>
</evidence>
<keyword evidence="3" id="KW-0862">Zinc</keyword>
<dbReference type="PROSITE" id="PS50950">
    <property type="entry name" value="ZF_THAP"/>
    <property type="match status" value="1"/>
</dbReference>
<dbReference type="SUPFAM" id="SSF57716">
    <property type="entry name" value="Glucocorticoid receptor-like (DNA-binding domain)"/>
    <property type="match status" value="1"/>
</dbReference>
<dbReference type="SMART" id="SM00980">
    <property type="entry name" value="THAP"/>
    <property type="match status" value="1"/>
</dbReference>
<dbReference type="PANTHER" id="PTHR46600:SF11">
    <property type="entry name" value="THAP DOMAIN-CONTAINING PROTEIN 10"/>
    <property type="match status" value="1"/>
</dbReference>
<dbReference type="Proteomes" id="UP000694925">
    <property type="component" value="Unplaced"/>
</dbReference>
<organism evidence="9 10">
    <name type="scientific">Ceratina calcarata</name>
    <dbReference type="NCBI Taxonomy" id="156304"/>
    <lineage>
        <taxon>Eukaryota</taxon>
        <taxon>Metazoa</taxon>
        <taxon>Ecdysozoa</taxon>
        <taxon>Arthropoda</taxon>
        <taxon>Hexapoda</taxon>
        <taxon>Insecta</taxon>
        <taxon>Pterygota</taxon>
        <taxon>Neoptera</taxon>
        <taxon>Endopterygota</taxon>
        <taxon>Hymenoptera</taxon>
        <taxon>Apocrita</taxon>
        <taxon>Aculeata</taxon>
        <taxon>Apoidea</taxon>
        <taxon>Anthophila</taxon>
        <taxon>Apidae</taxon>
        <taxon>Ceratina</taxon>
        <taxon>Zadontomerus</taxon>
    </lineage>
</organism>
<name>A0AAJ7IVD8_9HYME</name>
<reference evidence="10" key="1">
    <citation type="submission" date="2025-08" db="UniProtKB">
        <authorList>
            <consortium name="RefSeq"/>
        </authorList>
    </citation>
    <scope>IDENTIFICATION</scope>
    <source>
        <tissue evidence="10">Whole body</tissue>
    </source>
</reference>
<feature type="compositionally biased region" description="Basic and acidic residues" evidence="7">
    <location>
        <begin position="163"/>
        <end position="178"/>
    </location>
</feature>
<dbReference type="InterPro" id="IPR006612">
    <property type="entry name" value="THAP_Znf"/>
</dbReference>
<dbReference type="PANTHER" id="PTHR46600">
    <property type="entry name" value="THAP DOMAIN-CONTAINING"/>
    <property type="match status" value="1"/>
</dbReference>
<dbReference type="AlphaFoldDB" id="A0AAJ7IVD8"/>
<keyword evidence="4 5" id="KW-0238">DNA-binding</keyword>
<dbReference type="KEGG" id="ccal:108623767"/>
<evidence type="ECO:0000313" key="10">
    <source>
        <dbReference type="RefSeq" id="XP_017878037.1"/>
    </source>
</evidence>
<evidence type="ECO:0000256" key="6">
    <source>
        <dbReference type="SAM" id="Coils"/>
    </source>
</evidence>
<keyword evidence="2 5" id="KW-0863">Zinc-finger</keyword>
<evidence type="ECO:0000313" key="9">
    <source>
        <dbReference type="Proteomes" id="UP000694925"/>
    </source>
</evidence>
<evidence type="ECO:0000256" key="5">
    <source>
        <dbReference type="PROSITE-ProRule" id="PRU00309"/>
    </source>
</evidence>
<evidence type="ECO:0000256" key="4">
    <source>
        <dbReference type="ARBA" id="ARBA00023125"/>
    </source>
</evidence>
<dbReference type="RefSeq" id="XP_017878037.1">
    <property type="nucleotide sequence ID" value="XM_018022548.2"/>
</dbReference>
<evidence type="ECO:0000259" key="8">
    <source>
        <dbReference type="PROSITE" id="PS50950"/>
    </source>
</evidence>
<dbReference type="InterPro" id="IPR038441">
    <property type="entry name" value="THAP_Znf_sf"/>
</dbReference>
<feature type="region of interest" description="Disordered" evidence="7">
    <location>
        <begin position="351"/>
        <end position="375"/>
    </location>
</feature>
<dbReference type="InterPro" id="IPR026516">
    <property type="entry name" value="THAP1/10"/>
</dbReference>
<gene>
    <name evidence="10" type="primary">LOC108623767</name>
</gene>
<dbReference type="GO" id="GO:0043565">
    <property type="term" value="F:sequence-specific DNA binding"/>
    <property type="evidence" value="ECO:0007669"/>
    <property type="project" value="InterPro"/>
</dbReference>
<feature type="compositionally biased region" description="Low complexity" evidence="7">
    <location>
        <begin position="125"/>
        <end position="141"/>
    </location>
</feature>
<keyword evidence="1" id="KW-0479">Metal-binding</keyword>
<feature type="domain" description="THAP-type" evidence="8">
    <location>
        <begin position="1"/>
        <end position="94"/>
    </location>
</feature>
<evidence type="ECO:0000256" key="7">
    <source>
        <dbReference type="SAM" id="MobiDB-lite"/>
    </source>
</evidence>
<dbReference type="GeneID" id="108623767"/>
<dbReference type="Gene3D" id="6.20.210.20">
    <property type="entry name" value="THAP domain"/>
    <property type="match status" value="1"/>
</dbReference>
<dbReference type="GO" id="GO:0008270">
    <property type="term" value="F:zinc ion binding"/>
    <property type="evidence" value="ECO:0007669"/>
    <property type="project" value="UniProtKB-KW"/>
</dbReference>